<dbReference type="GO" id="GO:0005634">
    <property type="term" value="C:nucleus"/>
    <property type="evidence" value="ECO:0007669"/>
    <property type="project" value="TreeGrafter"/>
</dbReference>
<feature type="region of interest" description="Disordered" evidence="3">
    <location>
        <begin position="286"/>
        <end position="377"/>
    </location>
</feature>
<dbReference type="PANTHER" id="PTHR23140">
    <property type="entry name" value="RNA PROCESSING PROTEIN LD23810P"/>
    <property type="match status" value="1"/>
</dbReference>
<dbReference type="RefSeq" id="XP_041165666.1">
    <property type="nucleotide sequence ID" value="XM_041311381.1"/>
</dbReference>
<dbReference type="Gene3D" id="3.30.70.330">
    <property type="match status" value="1"/>
</dbReference>
<dbReference type="Gene3D" id="1.25.40.90">
    <property type="match status" value="1"/>
</dbReference>
<dbReference type="InterPro" id="IPR051485">
    <property type="entry name" value="SR-CTD_assoc_factor"/>
</dbReference>
<evidence type="ECO:0000313" key="6">
    <source>
        <dbReference type="EMBL" id="KAG1802769.1"/>
    </source>
</evidence>
<evidence type="ECO:0000256" key="1">
    <source>
        <dbReference type="ARBA" id="ARBA00022884"/>
    </source>
</evidence>
<evidence type="ECO:0008006" key="8">
    <source>
        <dbReference type="Google" id="ProtNLM"/>
    </source>
</evidence>
<feature type="region of interest" description="Disordered" evidence="3">
    <location>
        <begin position="16"/>
        <end position="60"/>
    </location>
</feature>
<accession>A0A9P7DTF9</accession>
<dbReference type="InterPro" id="IPR035979">
    <property type="entry name" value="RBD_domain_sf"/>
</dbReference>
<evidence type="ECO:0000256" key="3">
    <source>
        <dbReference type="SAM" id="MobiDB-lite"/>
    </source>
</evidence>
<dbReference type="OrthoDB" id="377209at2759"/>
<dbReference type="AlphaFoldDB" id="A0A9P7DTF9"/>
<dbReference type="InterPro" id="IPR000504">
    <property type="entry name" value="RRM_dom"/>
</dbReference>
<dbReference type="Proteomes" id="UP000719766">
    <property type="component" value="Unassembled WGS sequence"/>
</dbReference>
<gene>
    <name evidence="6" type="ORF">HD556DRAFT_713061</name>
</gene>
<protein>
    <recommendedName>
        <fullName evidence="8">U2 snRNP-associated SURP motif-containing protein</fullName>
    </recommendedName>
</protein>
<dbReference type="Pfam" id="PF00076">
    <property type="entry name" value="RRM_1"/>
    <property type="match status" value="1"/>
</dbReference>
<keyword evidence="7" id="KW-1185">Reference proteome</keyword>
<dbReference type="SMART" id="SM00360">
    <property type="entry name" value="RRM"/>
    <property type="match status" value="1"/>
</dbReference>
<name>A0A9P7DTF9_9AGAM</name>
<dbReference type="InterPro" id="IPR006569">
    <property type="entry name" value="CID_dom"/>
</dbReference>
<feature type="compositionally biased region" description="Polar residues" evidence="3">
    <location>
        <begin position="661"/>
        <end position="670"/>
    </location>
</feature>
<keyword evidence="1 2" id="KW-0694">RNA-binding</keyword>
<evidence type="ECO:0000256" key="2">
    <source>
        <dbReference type="PROSITE-ProRule" id="PRU00176"/>
    </source>
</evidence>
<dbReference type="InterPro" id="IPR012677">
    <property type="entry name" value="Nucleotide-bd_a/b_plait_sf"/>
</dbReference>
<dbReference type="GO" id="GO:0003723">
    <property type="term" value="F:RNA binding"/>
    <property type="evidence" value="ECO:0007669"/>
    <property type="project" value="UniProtKB-UniRule"/>
</dbReference>
<feature type="domain" description="RRM" evidence="4">
    <location>
        <begin position="184"/>
        <end position="277"/>
    </location>
</feature>
<dbReference type="PROSITE" id="PS51391">
    <property type="entry name" value="CID"/>
    <property type="match status" value="1"/>
</dbReference>
<sequence>MDKTKSRLAAFFDDDEESSFPQKTLDDTKLSQYAQGTVRKSRREKEKEAADAKKREEEESAAKAYADFIDAFEGESADKRKTGSGFVRASDGTKVSYQPPVKGVAEFSSRSRPVRSNEDESTAPGGAPKPKGKRAMDSFLEEIKREQAMREARYSRSSHGRSVTALAAYEGQSGSKDRGDPETSNLFVANLPSNVTEQSLGTFFARHGPVGSVKIMWPRGDIVAGPGGDMTASRRNRNSGLSGFVSFMKRKDAEAALREVDGLDWGGSILRVGWSKAVPMAAKALYVPSRTSRSRSRSRGHERRGRSQSHSPRRHSRSRSTGRYRSSRRSRSRSLNDSRSPRRRRHSYSRSRYDSRSPCRRSPSPSRRHESEDEASAVTDTFIRAVAAEVKGHGSEYEENLREWERNNPRYSFMTRRKVCQDISLVRTLTDWDKHRRHAFYKGLVERDDFTGAEFDDEGYNSAYSTDSAEESEQERTRKTVLGKLARKRFEAMLRGVSGKRGELARCMTFSLEHAEAAREVSDIIISSLLVDGTPVPRKIARLHLICDILHNSAAPVPSAWKFRQEFQSRLGIVFDHFATIYHSFPGRITAETFKKQITAVVDIWEDWIVFAPDFTAELRARLDGTTQADLNKPKAEDDASVAAAEAQSSYVSKFKAKSFQPAQEITETTPDVVDDANDLDGEPIEDMDVDGEPLDVDGTPLDDDVDGVPLDHGEDPDVDGEPMEDIDGSPIDADDVDDVDGVPL</sequence>
<reference evidence="6" key="1">
    <citation type="journal article" date="2020" name="New Phytol.">
        <title>Comparative genomics reveals dynamic genome evolution in host specialist ectomycorrhizal fungi.</title>
        <authorList>
            <person name="Lofgren L.A."/>
            <person name="Nguyen N.H."/>
            <person name="Vilgalys R."/>
            <person name="Ruytinx J."/>
            <person name="Liao H.L."/>
            <person name="Branco S."/>
            <person name="Kuo A."/>
            <person name="LaButti K."/>
            <person name="Lipzen A."/>
            <person name="Andreopoulos W."/>
            <person name="Pangilinan J."/>
            <person name="Riley R."/>
            <person name="Hundley H."/>
            <person name="Na H."/>
            <person name="Barry K."/>
            <person name="Grigoriev I.V."/>
            <person name="Stajich J.E."/>
            <person name="Kennedy P.G."/>
        </authorList>
    </citation>
    <scope>NUCLEOTIDE SEQUENCE</scope>
    <source>
        <strain evidence="6">S12</strain>
    </source>
</reference>
<dbReference type="EMBL" id="JABBWE010000005">
    <property type="protein sequence ID" value="KAG1802769.1"/>
    <property type="molecule type" value="Genomic_DNA"/>
</dbReference>
<dbReference type="GeneID" id="64605145"/>
<feature type="compositionally biased region" description="Acidic residues" evidence="3">
    <location>
        <begin position="673"/>
        <end position="707"/>
    </location>
</feature>
<feature type="compositionally biased region" description="Basic and acidic residues" evidence="3">
    <location>
        <begin position="43"/>
        <end position="60"/>
    </location>
</feature>
<dbReference type="SUPFAM" id="SSF54928">
    <property type="entry name" value="RNA-binding domain, RBD"/>
    <property type="match status" value="1"/>
</dbReference>
<organism evidence="6 7">
    <name type="scientific">Suillus plorans</name>
    <dbReference type="NCBI Taxonomy" id="116603"/>
    <lineage>
        <taxon>Eukaryota</taxon>
        <taxon>Fungi</taxon>
        <taxon>Dikarya</taxon>
        <taxon>Basidiomycota</taxon>
        <taxon>Agaricomycotina</taxon>
        <taxon>Agaricomycetes</taxon>
        <taxon>Agaricomycetidae</taxon>
        <taxon>Boletales</taxon>
        <taxon>Suillineae</taxon>
        <taxon>Suillaceae</taxon>
        <taxon>Suillus</taxon>
    </lineage>
</organism>
<dbReference type="SMART" id="SM00582">
    <property type="entry name" value="RPR"/>
    <property type="match status" value="1"/>
</dbReference>
<comment type="caution">
    <text evidence="6">The sequence shown here is derived from an EMBL/GenBank/DDBJ whole genome shotgun (WGS) entry which is preliminary data.</text>
</comment>
<dbReference type="PANTHER" id="PTHR23140:SF0">
    <property type="entry name" value="U2 SNRNP-ASSOCIATED SURP MOTIF-CONTAINING PROTEIN"/>
    <property type="match status" value="1"/>
</dbReference>
<evidence type="ECO:0000313" key="7">
    <source>
        <dbReference type="Proteomes" id="UP000719766"/>
    </source>
</evidence>
<feature type="domain" description="CID" evidence="5">
    <location>
        <begin position="482"/>
        <end position="627"/>
    </location>
</feature>
<dbReference type="Pfam" id="PF04818">
    <property type="entry name" value="CID"/>
    <property type="match status" value="1"/>
</dbReference>
<feature type="compositionally biased region" description="Basic residues" evidence="3">
    <location>
        <begin position="292"/>
        <end position="332"/>
    </location>
</feature>
<evidence type="ECO:0000259" key="4">
    <source>
        <dbReference type="PROSITE" id="PS50102"/>
    </source>
</evidence>
<evidence type="ECO:0000259" key="5">
    <source>
        <dbReference type="PROSITE" id="PS51391"/>
    </source>
</evidence>
<dbReference type="InterPro" id="IPR008942">
    <property type="entry name" value="ENTH_VHS"/>
</dbReference>
<proteinExistence type="predicted"/>
<feature type="region of interest" description="Disordered" evidence="3">
    <location>
        <begin position="661"/>
        <end position="745"/>
    </location>
</feature>
<feature type="region of interest" description="Disordered" evidence="3">
    <location>
        <begin position="79"/>
        <end position="139"/>
    </location>
</feature>
<dbReference type="PROSITE" id="PS50102">
    <property type="entry name" value="RRM"/>
    <property type="match status" value="1"/>
</dbReference>
<feature type="compositionally biased region" description="Acidic residues" evidence="3">
    <location>
        <begin position="717"/>
        <end position="745"/>
    </location>
</feature>